<dbReference type="FunFam" id="1.10.287.1080:FF:000002">
    <property type="entry name" value="Histidine biosynthesis bifunctional protein HisIE"/>
    <property type="match status" value="1"/>
</dbReference>
<evidence type="ECO:0000313" key="18">
    <source>
        <dbReference type="EMBL" id="TQL51293.1"/>
    </source>
</evidence>
<dbReference type="InterPro" id="IPR002496">
    <property type="entry name" value="PRib_AMP_CycHydrolase_dom"/>
</dbReference>
<evidence type="ECO:0000256" key="1">
    <source>
        <dbReference type="ARBA" id="ARBA00000024"/>
    </source>
</evidence>
<comment type="subcellular location">
    <subcellularLocation>
        <location evidence="3 16">Cytoplasm</location>
    </subcellularLocation>
</comment>
<dbReference type="Pfam" id="PF01503">
    <property type="entry name" value="PRA-PH"/>
    <property type="match status" value="1"/>
</dbReference>
<keyword evidence="11 16" id="KW-0378">Hydrolase</keyword>
<keyword evidence="15 16" id="KW-0511">Multifunctional enzyme</keyword>
<name>A0A542YT71_9MICO</name>
<comment type="catalytic activity">
    <reaction evidence="2 16">
        <text>1-(5-phospho-beta-D-ribosyl)-ATP + H2O = 1-(5-phospho-beta-D-ribosyl)-5'-AMP + diphosphate + H(+)</text>
        <dbReference type="Rhea" id="RHEA:22828"/>
        <dbReference type="ChEBI" id="CHEBI:15377"/>
        <dbReference type="ChEBI" id="CHEBI:15378"/>
        <dbReference type="ChEBI" id="CHEBI:33019"/>
        <dbReference type="ChEBI" id="CHEBI:59457"/>
        <dbReference type="ChEBI" id="CHEBI:73183"/>
        <dbReference type="EC" id="3.6.1.31"/>
    </reaction>
</comment>
<evidence type="ECO:0000256" key="12">
    <source>
        <dbReference type="ARBA" id="ARBA00022840"/>
    </source>
</evidence>
<organism evidence="18 19">
    <name type="scientific">Ornithinicoccus hortensis</name>
    <dbReference type="NCBI Taxonomy" id="82346"/>
    <lineage>
        <taxon>Bacteria</taxon>
        <taxon>Bacillati</taxon>
        <taxon>Actinomycetota</taxon>
        <taxon>Actinomycetes</taxon>
        <taxon>Micrococcales</taxon>
        <taxon>Intrasporangiaceae</taxon>
        <taxon>Ornithinicoccus</taxon>
    </lineage>
</organism>
<dbReference type="OrthoDB" id="9795769at2"/>
<evidence type="ECO:0000256" key="10">
    <source>
        <dbReference type="ARBA" id="ARBA00022741"/>
    </source>
</evidence>
<dbReference type="PANTHER" id="PTHR42945:SF9">
    <property type="entry name" value="HISTIDINE BIOSYNTHESIS BIFUNCTIONAL PROTEIN HISIE"/>
    <property type="match status" value="1"/>
</dbReference>
<dbReference type="InterPro" id="IPR038019">
    <property type="entry name" value="PRib_AMP_CycHydrolase_sf"/>
</dbReference>
<comment type="pathway">
    <text evidence="4 16">Amino-acid biosynthesis; L-histidine biosynthesis; L-histidine from 5-phospho-alpha-D-ribose 1-diphosphate: step 3/9.</text>
</comment>
<evidence type="ECO:0000256" key="8">
    <source>
        <dbReference type="ARBA" id="ARBA00022490"/>
    </source>
</evidence>
<dbReference type="PANTHER" id="PTHR42945">
    <property type="entry name" value="HISTIDINE BIOSYNTHESIS BIFUNCTIONAL PROTEIN"/>
    <property type="match status" value="1"/>
</dbReference>
<dbReference type="SUPFAM" id="SSF141734">
    <property type="entry name" value="HisI-like"/>
    <property type="match status" value="1"/>
</dbReference>
<evidence type="ECO:0000256" key="13">
    <source>
        <dbReference type="ARBA" id="ARBA00022842"/>
    </source>
</evidence>
<protein>
    <recommendedName>
        <fullName evidence="16">Histidine biosynthesis bifunctional protein HisIE</fullName>
    </recommendedName>
    <domain>
        <recommendedName>
            <fullName evidence="16">Phosphoribosyl-AMP cyclohydrolase</fullName>
            <shortName evidence="16">PRA-CH</shortName>
            <ecNumber evidence="16">3.5.4.19</ecNumber>
        </recommendedName>
    </domain>
    <domain>
        <recommendedName>
            <fullName evidence="16">Phosphoribosyl-ATP pyrophosphatase</fullName>
            <shortName evidence="16">PRA-PH</shortName>
            <ecNumber evidence="16">3.6.1.31</ecNumber>
        </recommendedName>
    </domain>
</protein>
<dbReference type="GO" id="GO:0005524">
    <property type="term" value="F:ATP binding"/>
    <property type="evidence" value="ECO:0007669"/>
    <property type="project" value="UniProtKB-KW"/>
</dbReference>
<keyword evidence="9 16" id="KW-0028">Amino-acid biosynthesis</keyword>
<evidence type="ECO:0000256" key="16">
    <source>
        <dbReference type="HAMAP-Rule" id="MF_01019"/>
    </source>
</evidence>
<dbReference type="CDD" id="cd11534">
    <property type="entry name" value="NTP-PPase_HisIE_like"/>
    <property type="match status" value="1"/>
</dbReference>
<dbReference type="Gene3D" id="1.10.287.1080">
    <property type="entry name" value="MazG-like"/>
    <property type="match status" value="1"/>
</dbReference>
<dbReference type="GO" id="GO:0000105">
    <property type="term" value="P:L-histidine biosynthetic process"/>
    <property type="evidence" value="ECO:0007669"/>
    <property type="project" value="UniProtKB-UniRule"/>
</dbReference>
<dbReference type="Pfam" id="PF01502">
    <property type="entry name" value="PRA-CH"/>
    <property type="match status" value="1"/>
</dbReference>
<dbReference type="UniPathway" id="UPA00031">
    <property type="reaction ID" value="UER00007"/>
</dbReference>
<evidence type="ECO:0000256" key="5">
    <source>
        <dbReference type="ARBA" id="ARBA00005204"/>
    </source>
</evidence>
<reference evidence="18 19" key="1">
    <citation type="submission" date="2019-06" db="EMBL/GenBank/DDBJ databases">
        <title>Sequencing the genomes of 1000 actinobacteria strains.</title>
        <authorList>
            <person name="Klenk H.-P."/>
        </authorList>
    </citation>
    <scope>NUCLEOTIDE SEQUENCE [LARGE SCALE GENOMIC DNA]</scope>
    <source>
        <strain evidence="18 19">DSM 12335</strain>
    </source>
</reference>
<dbReference type="AlphaFoldDB" id="A0A542YT71"/>
<dbReference type="NCBIfam" id="NF000768">
    <property type="entry name" value="PRK00051.1"/>
    <property type="match status" value="1"/>
</dbReference>
<dbReference type="InterPro" id="IPR008179">
    <property type="entry name" value="HisE"/>
</dbReference>
<accession>A0A542YT71</accession>
<keyword evidence="13" id="KW-0460">Magnesium</keyword>
<proteinExistence type="inferred from homology"/>
<feature type="region of interest" description="Phosphoribosyl-AMP cyclohydrolase" evidence="16">
    <location>
        <begin position="1"/>
        <end position="129"/>
    </location>
</feature>
<dbReference type="InterPro" id="IPR023019">
    <property type="entry name" value="His_synth_HisIE"/>
</dbReference>
<keyword evidence="12 16" id="KW-0067">ATP-binding</keyword>
<evidence type="ECO:0000256" key="9">
    <source>
        <dbReference type="ARBA" id="ARBA00022605"/>
    </source>
</evidence>
<dbReference type="EC" id="3.5.4.19" evidence="16"/>
<dbReference type="RefSeq" id="WP_141785315.1">
    <property type="nucleotide sequence ID" value="NZ_BAAAIK010000010.1"/>
</dbReference>
<evidence type="ECO:0000256" key="3">
    <source>
        <dbReference type="ARBA" id="ARBA00004496"/>
    </source>
</evidence>
<evidence type="ECO:0000256" key="11">
    <source>
        <dbReference type="ARBA" id="ARBA00022801"/>
    </source>
</evidence>
<dbReference type="GO" id="GO:0004636">
    <property type="term" value="F:phosphoribosyl-ATP diphosphatase activity"/>
    <property type="evidence" value="ECO:0007669"/>
    <property type="project" value="UniProtKB-UniRule"/>
</dbReference>
<comment type="similarity">
    <text evidence="7 16">In the N-terminal section; belongs to the PRA-CH family.</text>
</comment>
<keyword evidence="19" id="KW-1185">Reference proteome</keyword>
<comment type="catalytic activity">
    <reaction evidence="1 16">
        <text>1-(5-phospho-beta-D-ribosyl)-5'-AMP + H2O = 1-(5-phospho-beta-D-ribosyl)-5-[(5-phospho-beta-D-ribosylamino)methylideneamino]imidazole-4-carboxamide</text>
        <dbReference type="Rhea" id="RHEA:20049"/>
        <dbReference type="ChEBI" id="CHEBI:15377"/>
        <dbReference type="ChEBI" id="CHEBI:58435"/>
        <dbReference type="ChEBI" id="CHEBI:59457"/>
        <dbReference type="EC" id="3.5.4.19"/>
    </reaction>
</comment>
<feature type="domain" description="Phosphoribosyl-AMP cyclohydrolase" evidence="17">
    <location>
        <begin position="38"/>
        <end position="110"/>
    </location>
</feature>
<dbReference type="Gene3D" id="3.10.20.810">
    <property type="entry name" value="Phosphoribosyl-AMP cyclohydrolase"/>
    <property type="match status" value="1"/>
</dbReference>
<dbReference type="Proteomes" id="UP000319516">
    <property type="component" value="Unassembled WGS sequence"/>
</dbReference>
<dbReference type="HAMAP" id="MF_01020">
    <property type="entry name" value="HisE"/>
    <property type="match status" value="1"/>
</dbReference>
<comment type="similarity">
    <text evidence="6 16">In the C-terminal section; belongs to the PRA-PH family.</text>
</comment>
<evidence type="ECO:0000259" key="17">
    <source>
        <dbReference type="Pfam" id="PF01502"/>
    </source>
</evidence>
<comment type="caution">
    <text evidence="18">The sequence shown here is derived from an EMBL/GenBank/DDBJ whole genome shotgun (WGS) entry which is preliminary data.</text>
</comment>
<dbReference type="NCBIfam" id="NF002747">
    <property type="entry name" value="PRK02759.1"/>
    <property type="match status" value="1"/>
</dbReference>
<dbReference type="EMBL" id="VFOP01000001">
    <property type="protein sequence ID" value="TQL51293.1"/>
    <property type="molecule type" value="Genomic_DNA"/>
</dbReference>
<comment type="pathway">
    <text evidence="5 16">Amino-acid biosynthesis; L-histidine biosynthesis; L-histidine from 5-phospho-alpha-D-ribose 1-diphosphate: step 2/9.</text>
</comment>
<dbReference type="FunFam" id="3.10.20.810:FF:000001">
    <property type="entry name" value="Histidine biosynthesis bifunctional protein HisIE"/>
    <property type="match status" value="1"/>
</dbReference>
<evidence type="ECO:0000256" key="6">
    <source>
        <dbReference type="ARBA" id="ARBA00007731"/>
    </source>
</evidence>
<evidence type="ECO:0000313" key="19">
    <source>
        <dbReference type="Proteomes" id="UP000319516"/>
    </source>
</evidence>
<dbReference type="GO" id="GO:0005737">
    <property type="term" value="C:cytoplasm"/>
    <property type="evidence" value="ECO:0007669"/>
    <property type="project" value="UniProtKB-SubCell"/>
</dbReference>
<feature type="region of interest" description="Phosphoribosyl-ATP pyrophosphohydrolase" evidence="16">
    <location>
        <begin position="130"/>
        <end position="223"/>
    </location>
</feature>
<evidence type="ECO:0000256" key="2">
    <source>
        <dbReference type="ARBA" id="ARBA00001460"/>
    </source>
</evidence>
<dbReference type="GO" id="GO:0004635">
    <property type="term" value="F:phosphoribosyl-AMP cyclohydrolase activity"/>
    <property type="evidence" value="ECO:0007669"/>
    <property type="project" value="UniProtKB-UniRule"/>
</dbReference>
<evidence type="ECO:0000256" key="7">
    <source>
        <dbReference type="ARBA" id="ARBA00008299"/>
    </source>
</evidence>
<evidence type="ECO:0000256" key="15">
    <source>
        <dbReference type="ARBA" id="ARBA00023268"/>
    </source>
</evidence>
<keyword evidence="8 16" id="KW-0963">Cytoplasm</keyword>
<dbReference type="NCBIfam" id="TIGR03188">
    <property type="entry name" value="histidine_hisI"/>
    <property type="match status" value="1"/>
</dbReference>
<dbReference type="SUPFAM" id="SSF101386">
    <property type="entry name" value="all-alpha NTP pyrophosphatases"/>
    <property type="match status" value="1"/>
</dbReference>
<keyword evidence="14 16" id="KW-0368">Histidine biosynthesis</keyword>
<dbReference type="EC" id="3.6.1.31" evidence="16"/>
<dbReference type="HAMAP" id="MF_01019">
    <property type="entry name" value="HisIE"/>
    <property type="match status" value="1"/>
</dbReference>
<evidence type="ECO:0000256" key="4">
    <source>
        <dbReference type="ARBA" id="ARBA00005169"/>
    </source>
</evidence>
<keyword evidence="10 16" id="KW-0547">Nucleotide-binding</keyword>
<dbReference type="InterPro" id="IPR021130">
    <property type="entry name" value="PRib-ATP_PPHydrolase-like"/>
</dbReference>
<sequence length="223" mass="23859">MTAFNNPGGPTVQDVDFAKQDGLVPAIVQHATTGQVLMVGYQDQAALQETLESGLATFFSRSRGTRWVKGETSGHTLTVRSVHLDCDRDTVLILAEPAGPTCHTGADSCFDEPGAPATSAPSAAPSAHFLAELDALVAARHTERPNGSYTTELFDSGTRRIAQKVGEEGVETALAAVAQEDDDLTGEAADLVYHLLVLLRSRGLGWSDVEQVLRDRHRLPRGR</sequence>
<evidence type="ECO:0000256" key="14">
    <source>
        <dbReference type="ARBA" id="ARBA00023102"/>
    </source>
</evidence>
<gene>
    <name evidence="16" type="primary">hisI</name>
    <name evidence="16" type="synonym">hisIE</name>
    <name evidence="18" type="ORF">FB467_2435</name>
</gene>